<sequence>MIEQKRHAPRRYFVDAQGHRVLIGLSSDETAEFEALDLSSIEGSVPQATGDIGDGVVADNEVRWLELYLKHEGAWRTWITESRAEQAPTFKLY</sequence>
<evidence type="ECO:0000313" key="3">
    <source>
        <dbReference type="Proteomes" id="UP000288972"/>
    </source>
</evidence>
<name>A0AAE6CAF2_9BRAD</name>
<dbReference type="EMBL" id="CP030053">
    <property type="protein sequence ID" value="QAU48773.1"/>
    <property type="molecule type" value="Genomic_DNA"/>
</dbReference>
<reference evidence="2 4" key="2">
    <citation type="submission" date="2018-10" db="EMBL/GenBank/DDBJ databases">
        <title>Bradyrhizobium sp. nov., effective nodules isolated from peanut in China.</title>
        <authorList>
            <person name="Li Y."/>
        </authorList>
    </citation>
    <scope>NUCLEOTIDE SEQUENCE [LARGE SCALE GENOMIC DNA]</scope>
    <source>
        <strain evidence="2 4">CCBAU 53426</strain>
    </source>
</reference>
<accession>A0AAE6CAF2</accession>
<evidence type="ECO:0000313" key="1">
    <source>
        <dbReference type="EMBL" id="QAU48773.1"/>
    </source>
</evidence>
<evidence type="ECO:0000313" key="2">
    <source>
        <dbReference type="EMBL" id="RXH09204.1"/>
    </source>
</evidence>
<proteinExistence type="predicted"/>
<protein>
    <submittedName>
        <fullName evidence="1">Uncharacterized protein</fullName>
    </submittedName>
</protein>
<evidence type="ECO:0000313" key="4">
    <source>
        <dbReference type="Proteomes" id="UP000290401"/>
    </source>
</evidence>
<dbReference type="EMBL" id="RDQZ01000026">
    <property type="protein sequence ID" value="RXH09204.1"/>
    <property type="molecule type" value="Genomic_DNA"/>
</dbReference>
<gene>
    <name evidence="2" type="ORF">EAS56_26480</name>
    <name evidence="1" type="ORF">XH91_27755</name>
</gene>
<reference evidence="1 3" key="1">
    <citation type="submission" date="2018-06" db="EMBL/GenBank/DDBJ databases">
        <title>Comparative genomics of rhizobia nodulating Arachis hypogaea in China.</title>
        <authorList>
            <person name="Li Y."/>
        </authorList>
    </citation>
    <scope>NUCLEOTIDE SEQUENCE [LARGE SCALE GENOMIC DNA]</scope>
    <source>
        <strain evidence="1 3">CCBAU 51670</strain>
    </source>
</reference>
<dbReference type="Proteomes" id="UP000290401">
    <property type="component" value="Unassembled WGS sequence"/>
</dbReference>
<organism evidence="1 3">
    <name type="scientific">Bradyrhizobium guangzhouense</name>
    <dbReference type="NCBI Taxonomy" id="1325095"/>
    <lineage>
        <taxon>Bacteria</taxon>
        <taxon>Pseudomonadati</taxon>
        <taxon>Pseudomonadota</taxon>
        <taxon>Alphaproteobacteria</taxon>
        <taxon>Hyphomicrobiales</taxon>
        <taxon>Nitrobacteraceae</taxon>
        <taxon>Bradyrhizobium</taxon>
    </lineage>
</organism>
<dbReference type="KEGG" id="bgz:XH91_27755"/>
<keyword evidence="4" id="KW-1185">Reference proteome</keyword>
<dbReference type="Proteomes" id="UP000288972">
    <property type="component" value="Chromosome"/>
</dbReference>
<dbReference type="RefSeq" id="WP_128953528.1">
    <property type="nucleotide sequence ID" value="NZ_CP030053.1"/>
</dbReference>
<dbReference type="AlphaFoldDB" id="A0AAE6CAF2"/>